<keyword evidence="2" id="KW-1185">Reference proteome</keyword>
<evidence type="ECO:0000313" key="1">
    <source>
        <dbReference type="EMBL" id="QPB42823.1"/>
    </source>
</evidence>
<dbReference type="Proteomes" id="UP000663069">
    <property type="component" value="Chromosome"/>
</dbReference>
<dbReference type="RefSeq" id="WP_194812400.1">
    <property type="nucleotide sequence ID" value="NZ_CP063056.1"/>
</dbReference>
<proteinExistence type="predicted"/>
<evidence type="ECO:0008006" key="3">
    <source>
        <dbReference type="Google" id="ProtNLM"/>
    </source>
</evidence>
<dbReference type="EMBL" id="CP063056">
    <property type="protein sequence ID" value="QPB42823.1"/>
    <property type="molecule type" value="Genomic_DNA"/>
</dbReference>
<evidence type="ECO:0000313" key="2">
    <source>
        <dbReference type="Proteomes" id="UP000663069"/>
    </source>
</evidence>
<name>A0ABX6UXX6_9PAST</name>
<reference evidence="1 2" key="1">
    <citation type="submission" date="2020-10" db="EMBL/GenBank/DDBJ databases">
        <title>Genome Sequencing of Rodentibacter spp. strain DSM111151.</title>
        <authorList>
            <person name="Benga L."/>
            <person name="Lautwein T."/>
        </authorList>
    </citation>
    <scope>NUCLEOTIDE SEQUENCE [LARGE SCALE GENOMIC DNA]</scope>
    <source>
        <strain evidence="1 2">DSM 111151</strain>
    </source>
</reference>
<gene>
    <name evidence="1" type="ORF">IHV77_01475</name>
</gene>
<sequence>MNNDLICALCEKRDTLLKTHLIPKFLYSALTKKRKTTGLLYYDKRNKIHRNIPMNQIVKPLLCKSCECLFANNGEKWFSGILKNKEYLFALYNEIYSYQKNTNSPVPSIDILPNDDSLYFKYFIMSIIFRAAFIWKEDKFKEVKIANENLLKIKKFLLTKEEAVLSEGFHIMCLIDKRYFEDIKIIFPQTNSKGYVIFYFFGFYFIFFQDKKINSNDILSFGLEPHLFNKLSEKLNNINKSSCKSKKAPAFYAF</sequence>
<organism evidence="1 2">
    <name type="scientific">Rodentibacter haemolyticus</name>
    <dbReference type="NCBI Taxonomy" id="2778911"/>
    <lineage>
        <taxon>Bacteria</taxon>
        <taxon>Pseudomonadati</taxon>
        <taxon>Pseudomonadota</taxon>
        <taxon>Gammaproteobacteria</taxon>
        <taxon>Pasteurellales</taxon>
        <taxon>Pasteurellaceae</taxon>
        <taxon>Rodentibacter</taxon>
    </lineage>
</organism>
<accession>A0ABX6UXX6</accession>
<protein>
    <recommendedName>
        <fullName evidence="3">DUF2225 domain-containing protein</fullName>
    </recommendedName>
</protein>